<evidence type="ECO:0000256" key="7">
    <source>
        <dbReference type="HAMAP-Rule" id="MF_03181"/>
    </source>
</evidence>
<organism evidence="9 10">
    <name type="scientific">Schizopora paradoxa</name>
    <dbReference type="NCBI Taxonomy" id="27342"/>
    <lineage>
        <taxon>Eukaryota</taxon>
        <taxon>Fungi</taxon>
        <taxon>Dikarya</taxon>
        <taxon>Basidiomycota</taxon>
        <taxon>Agaricomycotina</taxon>
        <taxon>Agaricomycetes</taxon>
        <taxon>Hymenochaetales</taxon>
        <taxon>Schizoporaceae</taxon>
        <taxon>Schizopora</taxon>
    </lineage>
</organism>
<dbReference type="HAMAP" id="MF_03181">
    <property type="entry name" value="PAN3"/>
    <property type="match status" value="1"/>
</dbReference>
<keyword evidence="4 7" id="KW-0547">Nucleotide-binding</keyword>
<comment type="domain">
    <text evidence="7">The pseudokinase domain, the coiled-coil (CC), and C-terminal knob domain (CK) form a structural unit (PKC) that forms an extensive high-affinity interaction surface for PAN2.</text>
</comment>
<feature type="binding site" evidence="7">
    <location>
        <begin position="163"/>
        <end position="170"/>
    </location>
    <ligand>
        <name>ATP</name>
        <dbReference type="ChEBI" id="CHEBI:30616"/>
    </ligand>
</feature>
<dbReference type="Gene3D" id="1.20.5.5160">
    <property type="match status" value="1"/>
</dbReference>
<keyword evidence="2 7" id="KW-0963">Cytoplasm</keyword>
<evidence type="ECO:0000313" key="9">
    <source>
        <dbReference type="EMBL" id="KLO17740.1"/>
    </source>
</evidence>
<comment type="caution">
    <text evidence="7">Lacks conserved residue(s) required for the propagation of feature annotation.</text>
</comment>
<dbReference type="InterPro" id="IPR041332">
    <property type="entry name" value="Pan3_CK"/>
</dbReference>
<dbReference type="GO" id="GO:0008143">
    <property type="term" value="F:poly(A) binding"/>
    <property type="evidence" value="ECO:0007669"/>
    <property type="project" value="TreeGrafter"/>
</dbReference>
<dbReference type="FunFam" id="1.20.5.5160:FF:000002">
    <property type="entry name" value="PAN2-PAN3 deadenylation complex subunit PAN3"/>
    <property type="match status" value="1"/>
</dbReference>
<dbReference type="Gene3D" id="1.10.287.3700">
    <property type="match status" value="1"/>
</dbReference>
<dbReference type="PANTHER" id="PTHR12272:SF11">
    <property type="entry name" value="PAN2-PAN3 DEADENYLATION COMPLEX SUBUNIT PAN3"/>
    <property type="match status" value="1"/>
</dbReference>
<keyword evidence="3 7" id="KW-0507">mRNA processing</keyword>
<dbReference type="FunCoup" id="A0A0H2S067">
    <property type="interactions" value="187"/>
</dbReference>
<keyword evidence="5 7" id="KW-0067">ATP-binding</keyword>
<evidence type="ECO:0000256" key="6">
    <source>
        <dbReference type="ARBA" id="ARBA00023054"/>
    </source>
</evidence>
<gene>
    <name evidence="7" type="primary">PAN3</name>
    <name evidence="9" type="ORF">SCHPADRAFT_820906</name>
</gene>
<accession>A0A0H2S067</accession>
<name>A0A0H2S067_9AGAM</name>
<dbReference type="AlphaFoldDB" id="A0A0H2S067"/>
<comment type="subcellular location">
    <subcellularLocation>
        <location evidence="1 7">Cytoplasm</location>
    </subcellularLocation>
</comment>
<feature type="domain" description="Protein kinase" evidence="8">
    <location>
        <begin position="81"/>
        <end position="374"/>
    </location>
</feature>
<dbReference type="STRING" id="27342.A0A0H2S067"/>
<dbReference type="EMBL" id="KQ085901">
    <property type="protein sequence ID" value="KLO17740.1"/>
    <property type="molecule type" value="Genomic_DNA"/>
</dbReference>
<dbReference type="GO" id="GO:0006397">
    <property type="term" value="P:mRNA processing"/>
    <property type="evidence" value="ECO:0007669"/>
    <property type="project" value="UniProtKB-KW"/>
</dbReference>
<proteinExistence type="inferred from homology"/>
<dbReference type="InParanoid" id="A0A0H2S067"/>
<feature type="region of interest" description="Knob domain" evidence="7">
    <location>
        <begin position="374"/>
        <end position="461"/>
    </location>
</feature>
<comment type="function">
    <text evidence="7">Regulatory subunit of the poly(A)-nuclease (PAN) deadenylation complex, one of two cytoplasmic mRNA deadenylases involved in mRNA turnover. PAN specifically shortens poly(A) tails of RNA and the activity is stimulated by poly(A)-binding protein PAB1. PAN deadenylation is followed by rapid degradation of the shortened mRNA tails by the CCR4-NOT complex. Deadenylated mRNAs are then degraded by two alternative mechanisms, namely exosome-mediated 3'-5' exonucleolytic degradation, or deadenlyation-dependent mRNA decaping and subsequent 5'-3' exonucleolytic degradation by XRN1. May also be involved in post-transcriptional maturation of mRNA poly(A) tails. PAN3 acts as a positive regulator for PAN activity, recruiting the catalytic subunit PAN2 to mRNA via its interaction with RNA and with PAB1.</text>
</comment>
<dbReference type="GO" id="GO:0005524">
    <property type="term" value="F:ATP binding"/>
    <property type="evidence" value="ECO:0007669"/>
    <property type="project" value="UniProtKB-UniRule"/>
</dbReference>
<sequence>MVQQNYNGVTPMDTFFPPQETFVRQPLNYHLYSAPIPSERGRKFFISDKIREELTKRSEVSHTAPMPGQMLPEELQGYHSLVPMDSVGIHKFSTWNTMLYRATKAADGVQYCLRRIENFRLASEAGFSPVEQWSRIRHPAIIYVREAFTTRAFGDNSLVVVHDYYPDAQSLTDLYLKPKAQYNGSRLTHSHERVQEATLWSFIFQLASAIKLVHEAGMALRMMDPSRILVTWMTFEQAFLNLCNRVRISSCGVADILTWEARPDLAYMQQEDIILFAKLVMSLATNNPSAVNYVHKSMDIVGRHYSNDVVQVFHTLMKPVTPTMTIQSLFETFGNKLVLEMDASLSAIDKLEGDLQSELENGRLVRLLCKFGFINERPEFDRDPRWSETGDRYIIKLFRDYVFHSVDESGNPVVNLSHVLTNLNKLDAGTDERIMLVSRDEQSCLVVSYREIKVCIESAFA</sequence>
<dbReference type="FunFam" id="1.10.287.3700:FF:000001">
    <property type="entry name" value="PAN2-PAN3 deadenylation complex subunit PAN3"/>
    <property type="match status" value="1"/>
</dbReference>
<feature type="binding site" evidence="7">
    <location>
        <position position="114"/>
    </location>
    <ligand>
        <name>ATP</name>
        <dbReference type="ChEBI" id="CHEBI:30616"/>
    </ligand>
</feature>
<comment type="domain">
    <text evidence="7">The N-terminal zinc finger binds to poly(A) RNA.</text>
</comment>
<dbReference type="InterPro" id="IPR011009">
    <property type="entry name" value="Kinase-like_dom_sf"/>
</dbReference>
<dbReference type="GO" id="GO:0031251">
    <property type="term" value="C:PAN complex"/>
    <property type="evidence" value="ECO:0007669"/>
    <property type="project" value="UniProtKB-UniRule"/>
</dbReference>
<dbReference type="InterPro" id="IPR030844">
    <property type="entry name" value="PAN3"/>
</dbReference>
<evidence type="ECO:0000259" key="8">
    <source>
        <dbReference type="PROSITE" id="PS50011"/>
    </source>
</evidence>
<dbReference type="GO" id="GO:0004672">
    <property type="term" value="F:protein kinase activity"/>
    <property type="evidence" value="ECO:0007669"/>
    <property type="project" value="InterPro"/>
</dbReference>
<dbReference type="OrthoDB" id="204958at2759"/>
<dbReference type="Pfam" id="PF18101">
    <property type="entry name" value="Pan3_CK"/>
    <property type="match status" value="1"/>
</dbReference>
<dbReference type="GO" id="GO:0000289">
    <property type="term" value="P:nuclear-transcribed mRNA poly(A) tail shortening"/>
    <property type="evidence" value="ECO:0007669"/>
    <property type="project" value="UniProtKB-UniRule"/>
</dbReference>
<dbReference type="InterPro" id="IPR000719">
    <property type="entry name" value="Prot_kinase_dom"/>
</dbReference>
<keyword evidence="6 7" id="KW-0175">Coiled coil</keyword>
<comment type="domain">
    <text evidence="7">Contains a pseudokinase domain. The protein kinase domain is predicted to be catalytically inactive because some of the residues important for catalytic activity are substituted and it lacks the equivalent of the binding site for a peptide substrate. However, it has retained an ATP-binding site and ATP-binding is required for mRNA degradation, stimulating the activity of the PAN2 nuclease in vitro. The nucleotide-binding site is juxtaposed to the RNase active site of PAN2 in the complex and may actually bind nucleosides of a poly(A) RNA rather than ATP, feeding the poly(A)-tail to the active site of the deadenylase and thus increasing the efficiency with which this distributive enzyme degrades oligo(A) RNAs.</text>
</comment>
<comment type="similarity">
    <text evidence="7">Belongs to the protein kinase superfamily. PAN3 family.</text>
</comment>
<evidence type="ECO:0000256" key="1">
    <source>
        <dbReference type="ARBA" id="ARBA00004496"/>
    </source>
</evidence>
<dbReference type="SUPFAM" id="SSF56112">
    <property type="entry name" value="Protein kinase-like (PK-like)"/>
    <property type="match status" value="1"/>
</dbReference>
<dbReference type="GO" id="GO:0000932">
    <property type="term" value="C:P-body"/>
    <property type="evidence" value="ECO:0007669"/>
    <property type="project" value="TreeGrafter"/>
</dbReference>
<evidence type="ECO:0000313" key="10">
    <source>
        <dbReference type="Proteomes" id="UP000053477"/>
    </source>
</evidence>
<dbReference type="PANTHER" id="PTHR12272">
    <property type="entry name" value="DEADENYLATION COMPLEX SUBUNIT PAN3"/>
    <property type="match status" value="1"/>
</dbReference>
<feature type="coiled-coil region" evidence="7">
    <location>
        <begin position="335"/>
        <end position="373"/>
    </location>
</feature>
<keyword evidence="10" id="KW-1185">Reference proteome</keyword>
<dbReference type="Gene3D" id="1.10.510.10">
    <property type="entry name" value="Transferase(Phosphotransferase) domain 1"/>
    <property type="match status" value="1"/>
</dbReference>
<dbReference type="Proteomes" id="UP000053477">
    <property type="component" value="Unassembled WGS sequence"/>
</dbReference>
<evidence type="ECO:0000256" key="3">
    <source>
        <dbReference type="ARBA" id="ARBA00022664"/>
    </source>
</evidence>
<comment type="subunit">
    <text evidence="7">Homodimer. Forms a heterotrimer with a catalytic subunit PAN2 to form the poly(A)-nuclease (PAN) deadenylation complex. Interacts (via PAM-2 motif) with poly(A)-binding protein PAB1 (via PABC domain), conferring substrate specificity of the enzyme complex.</text>
</comment>
<evidence type="ECO:0000256" key="4">
    <source>
        <dbReference type="ARBA" id="ARBA00022741"/>
    </source>
</evidence>
<protein>
    <recommendedName>
        <fullName evidence="7">PAN2-PAN3 deadenylation complex subunit PAN3</fullName>
    </recommendedName>
    <alternativeName>
        <fullName evidence="7">PAB1P-dependent poly(A)-specific ribonuclease</fullName>
    </alternativeName>
    <alternativeName>
        <fullName evidence="7">Poly(A)-nuclease deadenylation complex subunit 3</fullName>
        <shortName evidence="7">PAN deadenylation complex subunit 3</shortName>
    </alternativeName>
</protein>
<evidence type="ECO:0000256" key="2">
    <source>
        <dbReference type="ARBA" id="ARBA00022490"/>
    </source>
</evidence>
<reference evidence="9 10" key="1">
    <citation type="submission" date="2015-04" db="EMBL/GenBank/DDBJ databases">
        <title>Complete genome sequence of Schizopora paradoxa KUC8140, a cosmopolitan wood degrader in East Asia.</title>
        <authorList>
            <consortium name="DOE Joint Genome Institute"/>
            <person name="Min B."/>
            <person name="Park H."/>
            <person name="Jang Y."/>
            <person name="Kim J.-J."/>
            <person name="Kim K.H."/>
            <person name="Pangilinan J."/>
            <person name="Lipzen A."/>
            <person name="Riley R."/>
            <person name="Grigoriev I.V."/>
            <person name="Spatafora J.W."/>
            <person name="Choi I.-G."/>
        </authorList>
    </citation>
    <scope>NUCLEOTIDE SEQUENCE [LARGE SCALE GENOMIC DNA]</scope>
    <source>
        <strain evidence="9 10">KUC8140</strain>
    </source>
</reference>
<evidence type="ECO:0000256" key="5">
    <source>
        <dbReference type="ARBA" id="ARBA00022840"/>
    </source>
</evidence>
<dbReference type="PROSITE" id="PS50011">
    <property type="entry name" value="PROTEIN_KINASE_DOM"/>
    <property type="match status" value="1"/>
</dbReference>